<dbReference type="InterPro" id="IPR011041">
    <property type="entry name" value="Quinoprot_gluc/sorb_DH_b-prop"/>
</dbReference>
<dbReference type="InterPro" id="IPR054539">
    <property type="entry name" value="Beta-prop_PDH"/>
</dbReference>
<feature type="domain" description="Cytochrome c" evidence="5">
    <location>
        <begin position="436"/>
        <end position="511"/>
    </location>
</feature>
<reference evidence="6 7" key="1">
    <citation type="submission" date="2022-12" db="EMBL/GenBank/DDBJ databases">
        <title>Dasania phycosphaerae sp. nov., isolated from particulate material of the south coast of Korea.</title>
        <authorList>
            <person name="Jiang Y."/>
        </authorList>
    </citation>
    <scope>NUCLEOTIDE SEQUENCE [LARGE SCALE GENOMIC DNA]</scope>
    <source>
        <strain evidence="6 7">GY-19</strain>
    </source>
</reference>
<dbReference type="AlphaFoldDB" id="A0A9J6RN03"/>
<dbReference type="Pfam" id="PF22807">
    <property type="entry name" value="TrAA12"/>
    <property type="match status" value="2"/>
</dbReference>
<dbReference type="Pfam" id="PF00034">
    <property type="entry name" value="Cytochrom_C"/>
    <property type="match status" value="1"/>
</dbReference>
<dbReference type="RefSeq" id="WP_258331832.1">
    <property type="nucleotide sequence ID" value="NZ_JAPTGG010000008.1"/>
</dbReference>
<keyword evidence="7" id="KW-1185">Reference proteome</keyword>
<evidence type="ECO:0000259" key="5">
    <source>
        <dbReference type="PROSITE" id="PS51007"/>
    </source>
</evidence>
<evidence type="ECO:0000256" key="2">
    <source>
        <dbReference type="ARBA" id="ARBA00022723"/>
    </source>
</evidence>
<dbReference type="EMBL" id="JAPTGG010000008">
    <property type="protein sequence ID" value="MCZ0865689.1"/>
    <property type="molecule type" value="Genomic_DNA"/>
</dbReference>
<evidence type="ECO:0000256" key="3">
    <source>
        <dbReference type="ARBA" id="ARBA00023004"/>
    </source>
</evidence>
<dbReference type="InterPro" id="IPR036909">
    <property type="entry name" value="Cyt_c-like_dom_sf"/>
</dbReference>
<dbReference type="SUPFAM" id="SSF50952">
    <property type="entry name" value="Soluble quinoprotein glucose dehydrogenase"/>
    <property type="match status" value="1"/>
</dbReference>
<dbReference type="InterPro" id="IPR011042">
    <property type="entry name" value="6-blade_b-propeller_TolB-like"/>
</dbReference>
<dbReference type="SUPFAM" id="SSF46626">
    <property type="entry name" value="Cytochrome c"/>
    <property type="match status" value="1"/>
</dbReference>
<keyword evidence="1 4" id="KW-0349">Heme</keyword>
<dbReference type="GO" id="GO:0009055">
    <property type="term" value="F:electron transfer activity"/>
    <property type="evidence" value="ECO:0007669"/>
    <property type="project" value="InterPro"/>
</dbReference>
<sequence>MSQFLKRVLLSLLAVVVLLLLTAKLWLGEEFETSAKVLLNTVAGYSVASPSQQQVDQRFTVPPGFRVTVYASDLGKVRMLEMSPAGDLLASQPRKGTVTILGRDNNRDGLPDNRRVLLAGLTRPHGLELVDGWLYVAESNQIGRIAFDAQSGQVQGDYQVLIKGLSDSGNHWTKSLRAGDDGWLYVSSGSSCNVCVEEDEQRAAISRFKLADQNPRLELFASGLRNSVGMDWSPWEQALYATDNGRDLLGDDYPPCELNRIVKGGFYGWPYINGYAELDPDLGQGREDLLNDAISPVHGFRAHNAPLGMRFISAGDWPAQFHKTALVALHGSWNRSSRDGYKVVSLHWQPNGKVIERDFMSGFLRSDMAQPQGESVIGRPVDIAQGEDGAVYISDDYSGTVFKVVYSGESEPLAASYGANAKTAVQVKVSGASSLELQQQGAAVFKHYHCASCHDARYAQANRPVRPLENLASRYTAEGLQDFLLSPTPPMPLYPLSEQQRIALAAYLLNR</sequence>
<evidence type="ECO:0000313" key="7">
    <source>
        <dbReference type="Proteomes" id="UP001069090"/>
    </source>
</evidence>
<proteinExistence type="predicted"/>
<dbReference type="GO" id="GO:0046872">
    <property type="term" value="F:metal ion binding"/>
    <property type="evidence" value="ECO:0007669"/>
    <property type="project" value="UniProtKB-KW"/>
</dbReference>
<gene>
    <name evidence="6" type="ORF">O0V09_10775</name>
</gene>
<name>A0A9J6RN03_9GAMM</name>
<dbReference type="InterPro" id="IPR009056">
    <property type="entry name" value="Cyt_c-like_dom"/>
</dbReference>
<accession>A0A9J6RN03</accession>
<dbReference type="Proteomes" id="UP001069090">
    <property type="component" value="Unassembled WGS sequence"/>
</dbReference>
<dbReference type="Gene3D" id="1.10.760.10">
    <property type="entry name" value="Cytochrome c-like domain"/>
    <property type="match status" value="1"/>
</dbReference>
<keyword evidence="3 4" id="KW-0408">Iron</keyword>
<evidence type="ECO:0000256" key="4">
    <source>
        <dbReference type="PROSITE-ProRule" id="PRU00433"/>
    </source>
</evidence>
<keyword evidence="2 4" id="KW-0479">Metal-binding</keyword>
<dbReference type="PANTHER" id="PTHR33546:SF1">
    <property type="entry name" value="LARGE, MULTIFUNCTIONAL SECRETED PROTEIN"/>
    <property type="match status" value="1"/>
</dbReference>
<organism evidence="6 7">
    <name type="scientific">Dasania phycosphaerae</name>
    <dbReference type="NCBI Taxonomy" id="2950436"/>
    <lineage>
        <taxon>Bacteria</taxon>
        <taxon>Pseudomonadati</taxon>
        <taxon>Pseudomonadota</taxon>
        <taxon>Gammaproteobacteria</taxon>
        <taxon>Cellvibrionales</taxon>
        <taxon>Spongiibacteraceae</taxon>
        <taxon>Dasania</taxon>
    </lineage>
</organism>
<dbReference type="PROSITE" id="PS51007">
    <property type="entry name" value="CYTC"/>
    <property type="match status" value="1"/>
</dbReference>
<dbReference type="GO" id="GO:0020037">
    <property type="term" value="F:heme binding"/>
    <property type="evidence" value="ECO:0007669"/>
    <property type="project" value="InterPro"/>
</dbReference>
<dbReference type="Gene3D" id="2.120.10.30">
    <property type="entry name" value="TolB, C-terminal domain"/>
    <property type="match status" value="1"/>
</dbReference>
<dbReference type="PANTHER" id="PTHR33546">
    <property type="entry name" value="LARGE, MULTIFUNCTIONAL SECRETED PROTEIN-RELATED"/>
    <property type="match status" value="1"/>
</dbReference>
<protein>
    <submittedName>
        <fullName evidence="6">PQQ-dependent sugar dehydrogenase</fullName>
    </submittedName>
</protein>
<comment type="caution">
    <text evidence="6">The sequence shown here is derived from an EMBL/GenBank/DDBJ whole genome shotgun (WGS) entry which is preliminary data.</text>
</comment>
<evidence type="ECO:0000256" key="1">
    <source>
        <dbReference type="ARBA" id="ARBA00022617"/>
    </source>
</evidence>
<evidence type="ECO:0000313" key="6">
    <source>
        <dbReference type="EMBL" id="MCZ0865689.1"/>
    </source>
</evidence>